<feature type="transmembrane region" description="Helical" evidence="7">
    <location>
        <begin position="106"/>
        <end position="125"/>
    </location>
</feature>
<dbReference type="InterPro" id="IPR000515">
    <property type="entry name" value="MetI-like"/>
</dbReference>
<comment type="subcellular location">
    <subcellularLocation>
        <location evidence="1 7">Cell membrane</location>
        <topology evidence="1 7">Multi-pass membrane protein</topology>
    </subcellularLocation>
</comment>
<evidence type="ECO:0000313" key="10">
    <source>
        <dbReference type="Proteomes" id="UP000595231"/>
    </source>
</evidence>
<dbReference type="AlphaFoldDB" id="A0A7T4B0U0"/>
<evidence type="ECO:0000256" key="6">
    <source>
        <dbReference type="ARBA" id="ARBA00023136"/>
    </source>
</evidence>
<dbReference type="SUPFAM" id="SSF161098">
    <property type="entry name" value="MetI-like"/>
    <property type="match status" value="1"/>
</dbReference>
<evidence type="ECO:0000259" key="8">
    <source>
        <dbReference type="PROSITE" id="PS50928"/>
    </source>
</evidence>
<feature type="domain" description="ABC transmembrane type-1" evidence="8">
    <location>
        <begin position="68"/>
        <end position="282"/>
    </location>
</feature>
<dbReference type="GO" id="GO:0055085">
    <property type="term" value="P:transmembrane transport"/>
    <property type="evidence" value="ECO:0007669"/>
    <property type="project" value="InterPro"/>
</dbReference>
<dbReference type="PANTHER" id="PTHR43005:SF2">
    <property type="entry name" value="INTEGRAL MEMBRANE SUGAR TRANSPORT PROTEIN"/>
    <property type="match status" value="1"/>
</dbReference>
<accession>A0A7T4B0U0</accession>
<dbReference type="PANTHER" id="PTHR43005">
    <property type="entry name" value="BLR7065 PROTEIN"/>
    <property type="match status" value="1"/>
</dbReference>
<evidence type="ECO:0000256" key="1">
    <source>
        <dbReference type="ARBA" id="ARBA00004651"/>
    </source>
</evidence>
<feature type="transmembrane region" description="Helical" evidence="7">
    <location>
        <begin position="261"/>
        <end position="282"/>
    </location>
</feature>
<dbReference type="PROSITE" id="PS50928">
    <property type="entry name" value="ABC_TM1"/>
    <property type="match status" value="1"/>
</dbReference>
<keyword evidence="5 7" id="KW-1133">Transmembrane helix</keyword>
<evidence type="ECO:0000313" key="9">
    <source>
        <dbReference type="EMBL" id="QQB33616.1"/>
    </source>
</evidence>
<gene>
    <name evidence="9" type="ORF">I6I07_23740</name>
</gene>
<evidence type="ECO:0000256" key="3">
    <source>
        <dbReference type="ARBA" id="ARBA00022475"/>
    </source>
</evidence>
<protein>
    <submittedName>
        <fullName evidence="9">Sugar ABC transporter permease</fullName>
    </submittedName>
</protein>
<dbReference type="Pfam" id="PF00528">
    <property type="entry name" value="BPD_transp_1"/>
    <property type="match status" value="1"/>
</dbReference>
<comment type="similarity">
    <text evidence="7">Belongs to the binding-protein-dependent transport system permease family.</text>
</comment>
<organism evidence="9 10">
    <name type="scientific">Achromobacter deleyi</name>
    <dbReference type="NCBI Taxonomy" id="1353891"/>
    <lineage>
        <taxon>Bacteria</taxon>
        <taxon>Pseudomonadati</taxon>
        <taxon>Pseudomonadota</taxon>
        <taxon>Betaproteobacteria</taxon>
        <taxon>Burkholderiales</taxon>
        <taxon>Alcaligenaceae</taxon>
        <taxon>Achromobacter</taxon>
    </lineage>
</organism>
<evidence type="ECO:0000256" key="5">
    <source>
        <dbReference type="ARBA" id="ARBA00022989"/>
    </source>
</evidence>
<keyword evidence="2 7" id="KW-0813">Transport</keyword>
<sequence>MKDRTLKYVLLAPALAICAATLLYPLCQSLWYSLHDWNLGRSATPEGYVGWLNYADLLWHDPVFLDSAWVTLVFTVPSVVLTMAVALGLAVLLAGDGRLQVNARTLLVIPFAMSPALIGISWRFMLNPEFGAVDALLKAVVPGWSGAPVLADPLLAMAALILVDVWHWAPYFMLTFIGALAALPQDTLDAAQVDGAGRGRIFFEIVLPQLRPVLTIAILLKTIFSLKALDQVVTMTAGGPGAATDTLPHAIYSTAFRFYDIGYAAAMAWLLAIVMMGLALVYSRFAMGRPS</sequence>
<keyword evidence="4 7" id="KW-0812">Transmembrane</keyword>
<evidence type="ECO:0000256" key="4">
    <source>
        <dbReference type="ARBA" id="ARBA00022692"/>
    </source>
</evidence>
<dbReference type="EMBL" id="CP065997">
    <property type="protein sequence ID" value="QQB33616.1"/>
    <property type="molecule type" value="Genomic_DNA"/>
</dbReference>
<keyword evidence="3" id="KW-1003">Cell membrane</keyword>
<dbReference type="Proteomes" id="UP000595231">
    <property type="component" value="Chromosome"/>
</dbReference>
<name>A0A7T4B0U0_9BURK</name>
<feature type="transmembrane region" description="Helical" evidence="7">
    <location>
        <begin position="68"/>
        <end position="94"/>
    </location>
</feature>
<dbReference type="Gene3D" id="1.10.3720.10">
    <property type="entry name" value="MetI-like"/>
    <property type="match status" value="1"/>
</dbReference>
<reference evidence="9 10" key="1">
    <citation type="submission" date="2020-12" db="EMBL/GenBank/DDBJ databases">
        <title>FDA dAtabase for Regulatory Grade micrObial Sequences (FDA-ARGOS): Supporting development and validation of Infectious Disease Dx tests.</title>
        <authorList>
            <person name="Sproer C."/>
            <person name="Gronow S."/>
            <person name="Severitt S."/>
            <person name="Schroder I."/>
            <person name="Tallon L."/>
            <person name="Sadzewicz L."/>
            <person name="Zhao X."/>
            <person name="Boylan J."/>
            <person name="Ott S."/>
            <person name="Bowen H."/>
            <person name="Vavikolanu K."/>
            <person name="Mehta A."/>
            <person name="Aluvathingal J."/>
            <person name="Nadendla S."/>
            <person name="Lowell S."/>
            <person name="Myers T."/>
            <person name="Yan Y."/>
            <person name="Sichtig H."/>
        </authorList>
    </citation>
    <scope>NUCLEOTIDE SEQUENCE [LARGE SCALE GENOMIC DNA]</scope>
    <source>
        <strain evidence="9 10">FDAARGOS_1050</strain>
    </source>
</reference>
<evidence type="ECO:0000256" key="2">
    <source>
        <dbReference type="ARBA" id="ARBA00022448"/>
    </source>
</evidence>
<dbReference type="GO" id="GO:0005886">
    <property type="term" value="C:plasma membrane"/>
    <property type="evidence" value="ECO:0007669"/>
    <property type="project" value="UniProtKB-SubCell"/>
</dbReference>
<proteinExistence type="inferred from homology"/>
<evidence type="ECO:0000256" key="7">
    <source>
        <dbReference type="RuleBase" id="RU363032"/>
    </source>
</evidence>
<dbReference type="CDD" id="cd06261">
    <property type="entry name" value="TM_PBP2"/>
    <property type="match status" value="1"/>
</dbReference>
<keyword evidence="6 7" id="KW-0472">Membrane</keyword>
<dbReference type="InterPro" id="IPR035906">
    <property type="entry name" value="MetI-like_sf"/>
</dbReference>
<feature type="transmembrane region" description="Helical" evidence="7">
    <location>
        <begin position="154"/>
        <end position="180"/>
    </location>
</feature>
<dbReference type="RefSeq" id="WP_198483975.1">
    <property type="nucleotide sequence ID" value="NZ_CP065997.1"/>
</dbReference>